<accession>A0ABP6V810</accession>
<reference evidence="2" key="1">
    <citation type="journal article" date="2019" name="Int. J. Syst. Evol. Microbiol.">
        <title>The Global Catalogue of Microorganisms (GCM) 10K type strain sequencing project: providing services to taxonomists for standard genome sequencing and annotation.</title>
        <authorList>
            <consortium name="The Broad Institute Genomics Platform"/>
            <consortium name="The Broad Institute Genome Sequencing Center for Infectious Disease"/>
            <person name="Wu L."/>
            <person name="Ma J."/>
        </authorList>
    </citation>
    <scope>NUCLEOTIDE SEQUENCE [LARGE SCALE GENOMIC DNA]</scope>
    <source>
        <strain evidence="2">JCM 17656</strain>
    </source>
</reference>
<evidence type="ECO:0000313" key="2">
    <source>
        <dbReference type="Proteomes" id="UP001500707"/>
    </source>
</evidence>
<protein>
    <submittedName>
        <fullName evidence="1">Uncharacterized protein</fullName>
    </submittedName>
</protein>
<dbReference type="RefSeq" id="WP_346180209.1">
    <property type="nucleotide sequence ID" value="NZ_BAABCE010000001.1"/>
</dbReference>
<dbReference type="Proteomes" id="UP001500707">
    <property type="component" value="Unassembled WGS sequence"/>
</dbReference>
<organism evidence="1 2">
    <name type="scientific">Streptomyces osmaniensis</name>
    <dbReference type="NCBI Taxonomy" id="593134"/>
    <lineage>
        <taxon>Bacteria</taxon>
        <taxon>Bacillati</taxon>
        <taxon>Actinomycetota</taxon>
        <taxon>Actinomycetes</taxon>
        <taxon>Kitasatosporales</taxon>
        <taxon>Streptomycetaceae</taxon>
        <taxon>Streptomyces</taxon>
    </lineage>
</organism>
<gene>
    <name evidence="1" type="ORF">GCM10022295_07480</name>
</gene>
<sequence length="179" mass="18953">MTTNEALPQSAPTGRTTQDHIRRAHIAEAAGGFDGFVSLDWIRDSGASVSQTLALWDQGQLAELPAGKGWDVVRMERSHGWRTVTALRTAGVTVGPVLHTEASVDALVPLGSVADWDQDGATVLAEGELLQVPPPAVVVPHTLNARSWIEPPRSTLTDGMALYEAFASASASMAMDGTR</sequence>
<keyword evidence="2" id="KW-1185">Reference proteome</keyword>
<proteinExistence type="predicted"/>
<name>A0ABP6V810_9ACTN</name>
<comment type="caution">
    <text evidence="1">The sequence shown here is derived from an EMBL/GenBank/DDBJ whole genome shotgun (WGS) entry which is preliminary data.</text>
</comment>
<evidence type="ECO:0000313" key="1">
    <source>
        <dbReference type="EMBL" id="GAA3527993.1"/>
    </source>
</evidence>
<dbReference type="EMBL" id="BAABCE010000001">
    <property type="protein sequence ID" value="GAA3527993.1"/>
    <property type="molecule type" value="Genomic_DNA"/>
</dbReference>